<dbReference type="InterPro" id="IPR017597">
    <property type="entry name" value="Pyrv_DH_E1_asu_subgrp-y"/>
</dbReference>
<dbReference type="Pfam" id="PF00676">
    <property type="entry name" value="E1_dh"/>
    <property type="match status" value="1"/>
</dbReference>
<dbReference type="InterPro" id="IPR001017">
    <property type="entry name" value="DH_E1"/>
</dbReference>
<dbReference type="Proteomes" id="UP001374803">
    <property type="component" value="Chromosome"/>
</dbReference>
<evidence type="ECO:0000256" key="1">
    <source>
        <dbReference type="ARBA" id="ARBA00001964"/>
    </source>
</evidence>
<evidence type="ECO:0000256" key="3">
    <source>
        <dbReference type="ARBA" id="ARBA00012281"/>
    </source>
</evidence>
<evidence type="ECO:0000259" key="10">
    <source>
        <dbReference type="Pfam" id="PF00676"/>
    </source>
</evidence>
<evidence type="ECO:0000256" key="5">
    <source>
        <dbReference type="ARBA" id="ARBA00023002"/>
    </source>
</evidence>
<dbReference type="EC" id="1.2.4.1" evidence="3 8"/>
<dbReference type="NCBIfam" id="TIGR03182">
    <property type="entry name" value="PDH_E1_alph_y"/>
    <property type="match status" value="1"/>
</dbReference>
<keyword evidence="6 8" id="KW-0786">Thiamine pyrophosphate</keyword>
<dbReference type="RefSeq" id="WP_394838215.1">
    <property type="nucleotide sequence ID" value="NZ_CP089929.1"/>
</dbReference>
<feature type="region of interest" description="Disordered" evidence="9">
    <location>
        <begin position="1"/>
        <end position="42"/>
    </location>
</feature>
<organism evidence="11 12">
    <name type="scientific">Pendulispora rubella</name>
    <dbReference type="NCBI Taxonomy" id="2741070"/>
    <lineage>
        <taxon>Bacteria</taxon>
        <taxon>Pseudomonadati</taxon>
        <taxon>Myxococcota</taxon>
        <taxon>Myxococcia</taxon>
        <taxon>Myxococcales</taxon>
        <taxon>Sorangiineae</taxon>
        <taxon>Pendulisporaceae</taxon>
        <taxon>Pendulispora</taxon>
    </lineage>
</organism>
<evidence type="ECO:0000313" key="12">
    <source>
        <dbReference type="Proteomes" id="UP001374803"/>
    </source>
</evidence>
<sequence>MAQTNSHTHPVQSVESAPPRDVPGAKDGTGGSGRVPTPKAGPGAGIEHLVALYRQMFLIRRIEEEAARAYAQGKIGGFLHLYIGQEAVGVGAMAALQPDDYVITTYRDHGIALAKGMSPNALMAELWGKGTGCSKGLGGSMHMFDKATNMLGGYGIVGGHIPLAAGVAFASKYRDDKRVTLCFFGEGAVSIAGFHEGVSLAALWKLPIVFICENNEYSMGTPMSRTMSVEDVTTKAVGYGIPSDRFFADDVLEVEERIRQAVDRARETSMPTLVEIRTYRFRGHSMSDPAKYRTAAELEDRKKKDPVLRTRAKLLSEGYEEKRIAALEAEVEEEVMAAVKFAEESPEPDPSLLEATTYDGPFAT</sequence>
<evidence type="ECO:0000256" key="8">
    <source>
        <dbReference type="RuleBase" id="RU361139"/>
    </source>
</evidence>
<evidence type="ECO:0000256" key="7">
    <source>
        <dbReference type="ARBA" id="ARBA00023317"/>
    </source>
</evidence>
<dbReference type="InterPro" id="IPR029061">
    <property type="entry name" value="THDP-binding"/>
</dbReference>
<dbReference type="Gene3D" id="3.40.50.970">
    <property type="match status" value="1"/>
</dbReference>
<feature type="compositionally biased region" description="Polar residues" evidence="9">
    <location>
        <begin position="1"/>
        <end position="15"/>
    </location>
</feature>
<keyword evidence="12" id="KW-1185">Reference proteome</keyword>
<dbReference type="EMBL" id="CP089983">
    <property type="protein sequence ID" value="WXB08545.1"/>
    <property type="molecule type" value="Genomic_DNA"/>
</dbReference>
<dbReference type="PANTHER" id="PTHR11516">
    <property type="entry name" value="PYRUVATE DEHYDROGENASE E1 COMPONENT, ALPHA SUBUNIT BACTERIAL AND ORGANELLAR"/>
    <property type="match status" value="1"/>
</dbReference>
<keyword evidence="5 8" id="KW-0560">Oxidoreductase</keyword>
<keyword evidence="7 8" id="KW-0670">Pyruvate</keyword>
<name>A0ABZ2LDW0_9BACT</name>
<comment type="cofactor">
    <cofactor evidence="1 8">
        <name>thiamine diphosphate</name>
        <dbReference type="ChEBI" id="CHEBI:58937"/>
    </cofactor>
</comment>
<feature type="region of interest" description="Disordered" evidence="9">
    <location>
        <begin position="342"/>
        <end position="364"/>
    </location>
</feature>
<protein>
    <recommendedName>
        <fullName evidence="4 8">Pyruvate dehydrogenase E1 component subunit alpha</fullName>
        <ecNumber evidence="3 8">1.2.4.1</ecNumber>
    </recommendedName>
</protein>
<comment type="catalytic activity">
    <reaction evidence="8">
        <text>N(6)-[(R)-lipoyl]-L-lysyl-[protein] + pyruvate + H(+) = N(6)-[(R)-S(8)-acetyldihydrolipoyl]-L-lysyl-[protein] + CO2</text>
        <dbReference type="Rhea" id="RHEA:19189"/>
        <dbReference type="Rhea" id="RHEA-COMP:10474"/>
        <dbReference type="Rhea" id="RHEA-COMP:10478"/>
        <dbReference type="ChEBI" id="CHEBI:15361"/>
        <dbReference type="ChEBI" id="CHEBI:15378"/>
        <dbReference type="ChEBI" id="CHEBI:16526"/>
        <dbReference type="ChEBI" id="CHEBI:83099"/>
        <dbReference type="ChEBI" id="CHEBI:83111"/>
        <dbReference type="EC" id="1.2.4.1"/>
    </reaction>
</comment>
<comment type="subunit">
    <text evidence="2 8">Heterodimer of an alpha and a beta chain.</text>
</comment>
<evidence type="ECO:0000313" key="11">
    <source>
        <dbReference type="EMBL" id="WXB08545.1"/>
    </source>
</evidence>
<proteinExistence type="predicted"/>
<feature type="domain" description="Dehydrogenase E1 component" evidence="10">
    <location>
        <begin position="55"/>
        <end position="350"/>
    </location>
</feature>
<evidence type="ECO:0000256" key="9">
    <source>
        <dbReference type="SAM" id="MobiDB-lite"/>
    </source>
</evidence>
<comment type="function">
    <text evidence="8">The pyruvate dehydrogenase complex catalyzes the overall conversion of pyruvate to acetyl-CoA and CO(2).</text>
</comment>
<evidence type="ECO:0000256" key="4">
    <source>
        <dbReference type="ARBA" id="ARBA00014159"/>
    </source>
</evidence>
<dbReference type="CDD" id="cd02000">
    <property type="entry name" value="TPP_E1_PDC_ADC_BCADC"/>
    <property type="match status" value="1"/>
</dbReference>
<dbReference type="PANTHER" id="PTHR11516:SF60">
    <property type="entry name" value="PYRUVATE DEHYDROGENASE E1 COMPONENT SUBUNIT ALPHA"/>
    <property type="match status" value="1"/>
</dbReference>
<reference evidence="11" key="1">
    <citation type="submission" date="2021-12" db="EMBL/GenBank/DDBJ databases">
        <title>Discovery of the Pendulisporaceae a myxobacterial family with distinct sporulation behavior and unique specialized metabolism.</title>
        <authorList>
            <person name="Garcia R."/>
            <person name="Popoff A."/>
            <person name="Bader C.D."/>
            <person name="Loehr J."/>
            <person name="Walesch S."/>
            <person name="Walt C."/>
            <person name="Boldt J."/>
            <person name="Bunk B."/>
            <person name="Haeckl F.J.F.P.J."/>
            <person name="Gunesch A.P."/>
            <person name="Birkelbach J."/>
            <person name="Nuebel U."/>
            <person name="Pietschmann T."/>
            <person name="Bach T."/>
            <person name="Mueller R."/>
        </authorList>
    </citation>
    <scope>NUCLEOTIDE SEQUENCE</scope>
    <source>
        <strain evidence="11">MSr11367</strain>
    </source>
</reference>
<evidence type="ECO:0000256" key="6">
    <source>
        <dbReference type="ARBA" id="ARBA00023052"/>
    </source>
</evidence>
<evidence type="ECO:0000256" key="2">
    <source>
        <dbReference type="ARBA" id="ARBA00011870"/>
    </source>
</evidence>
<dbReference type="SUPFAM" id="SSF52518">
    <property type="entry name" value="Thiamin diphosphate-binding fold (THDP-binding)"/>
    <property type="match status" value="1"/>
</dbReference>
<accession>A0ABZ2LDW0</accession>
<gene>
    <name evidence="8 11" type="primary">pdhA</name>
    <name evidence="11" type="ORF">LVJ94_15015</name>
</gene>
<dbReference type="InterPro" id="IPR050642">
    <property type="entry name" value="PDH_E1_Alpha_Subunit"/>
</dbReference>